<dbReference type="RefSeq" id="WP_070730527.1">
    <property type="nucleotide sequence ID" value="NZ_MDZB01000158.1"/>
</dbReference>
<evidence type="ECO:0000313" key="2">
    <source>
        <dbReference type="Proteomes" id="UP000176294"/>
    </source>
</evidence>
<dbReference type="Proteomes" id="UP000176294">
    <property type="component" value="Unassembled WGS sequence"/>
</dbReference>
<organism evidence="1 2">
    <name type="scientific">Hymenobacter lapidarius</name>
    <dbReference type="NCBI Taxonomy" id="1908237"/>
    <lineage>
        <taxon>Bacteria</taxon>
        <taxon>Pseudomonadati</taxon>
        <taxon>Bacteroidota</taxon>
        <taxon>Cytophagia</taxon>
        <taxon>Cytophagales</taxon>
        <taxon>Hymenobacteraceae</taxon>
        <taxon>Hymenobacter</taxon>
    </lineage>
</organism>
<dbReference type="STRING" id="1908237.BEN47_19005"/>
<dbReference type="EMBL" id="MDZB01000158">
    <property type="protein sequence ID" value="OGX81658.1"/>
    <property type="molecule type" value="Genomic_DNA"/>
</dbReference>
<reference evidence="1 2" key="1">
    <citation type="submission" date="2016-08" db="EMBL/GenBank/DDBJ databases">
        <title>Hymenobacter coccineus sp. nov., Hymenobacter lapidarius sp. nov. and Hymenobacter glacialis sp. nov., isolated from Antarctic soil.</title>
        <authorList>
            <person name="Sedlacek I."/>
            <person name="Kralova S."/>
            <person name="Kyrova K."/>
            <person name="Maslanova I."/>
            <person name="Stankova E."/>
            <person name="Vrbovska V."/>
            <person name="Nemec M."/>
            <person name="Bartak M."/>
            <person name="Svec P."/>
            <person name="Busse H.-J."/>
            <person name="Pantucek R."/>
        </authorList>
    </citation>
    <scope>NUCLEOTIDE SEQUENCE [LARGE SCALE GENOMIC DNA]</scope>
    <source>
        <strain evidence="1 2">CCM 8643</strain>
    </source>
</reference>
<gene>
    <name evidence="1" type="ORF">BEN47_19005</name>
</gene>
<accession>A0A1G1SSQ2</accession>
<evidence type="ECO:0000313" key="1">
    <source>
        <dbReference type="EMBL" id="OGX81658.1"/>
    </source>
</evidence>
<proteinExistence type="predicted"/>
<keyword evidence="2" id="KW-1185">Reference proteome</keyword>
<dbReference type="SUPFAM" id="SSF53448">
    <property type="entry name" value="Nucleotide-diphospho-sugar transferases"/>
    <property type="match status" value="1"/>
</dbReference>
<sequence>MDIIIKSFNRPYYLERCLRSIYQFAQGEFRIRVLDDGTPPEYLTRIRELFPEATIFTSLRYDAKVAALRAHTAGERPFDQRTIPTDLWHEHVAAGSEVFLLLEDDIWLTGPVPLDEVAQQMTSQHFDLVKISWLGNDQVITGKKVPLSEHLEEIIPHIPLASELLVLDRFGVRSTLKSLGLMRLVRRDFQLQLPVYTLYGVASAFFSRAYWLYLWDEKQSRVDEVQQLQKAGQWYRHRGGRYAKSRVELTKTSFITSTTNIYKGVNLDIFAFNQHLNDAWLRGEVNVMENFPKDFSPAYLGRFLTASGDPRTTVGEWEKWIERFKAQYIGFGCQVE</sequence>
<protein>
    <submittedName>
        <fullName evidence="1">Uncharacterized protein</fullName>
    </submittedName>
</protein>
<dbReference type="AlphaFoldDB" id="A0A1G1SSQ2"/>
<dbReference type="OrthoDB" id="1309140at2"/>
<name>A0A1G1SSQ2_9BACT</name>
<comment type="caution">
    <text evidence="1">The sequence shown here is derived from an EMBL/GenBank/DDBJ whole genome shotgun (WGS) entry which is preliminary data.</text>
</comment>
<dbReference type="InterPro" id="IPR029044">
    <property type="entry name" value="Nucleotide-diphossugar_trans"/>
</dbReference>